<keyword evidence="2 5" id="KW-0812">Transmembrane</keyword>
<organism evidence="6 7">
    <name type="scientific">Grifola frondosa</name>
    <name type="common">Maitake</name>
    <name type="synonym">Polyporus frondosus</name>
    <dbReference type="NCBI Taxonomy" id="5627"/>
    <lineage>
        <taxon>Eukaryota</taxon>
        <taxon>Fungi</taxon>
        <taxon>Dikarya</taxon>
        <taxon>Basidiomycota</taxon>
        <taxon>Agaricomycotina</taxon>
        <taxon>Agaricomycetes</taxon>
        <taxon>Polyporales</taxon>
        <taxon>Grifolaceae</taxon>
        <taxon>Grifola</taxon>
    </lineage>
</organism>
<evidence type="ECO:0000256" key="2">
    <source>
        <dbReference type="ARBA" id="ARBA00022692"/>
    </source>
</evidence>
<dbReference type="Proteomes" id="UP000092993">
    <property type="component" value="Unassembled WGS sequence"/>
</dbReference>
<keyword evidence="4 5" id="KW-0472">Membrane</keyword>
<dbReference type="PANTHER" id="PTHR23502:SF22">
    <property type="entry name" value="MAJOR FACILITATOR SUPERFAMILY (MFS) PROFILE DOMAIN-CONTAINING PROTEIN"/>
    <property type="match status" value="1"/>
</dbReference>
<feature type="transmembrane region" description="Helical" evidence="5">
    <location>
        <begin position="170"/>
        <end position="189"/>
    </location>
</feature>
<sequence length="233" mass="25457">MAKYRASWRESILAPLNLVWRPHLLGILTFEAMLFGFGIGVNTTNVVFLGTPPPLGYDFSPFAIAGAYGTPIVAVFLGELLGRYFNDWLMNISIRRNKGVFVAENRLWMCYVAIPLYTCGFVLLGASFEKHLSVGALVMGWGIAQVAIMINTVAVYAYCNDCFPTKQGEISALLNLARTLGGFGVSFFQVPWATRSGALEVFGVEAAIVVGLFVLVVPALQLKGALLREQFSM</sequence>
<dbReference type="STRING" id="5627.A0A1C7MM18"/>
<dbReference type="GO" id="GO:0005886">
    <property type="term" value="C:plasma membrane"/>
    <property type="evidence" value="ECO:0007669"/>
    <property type="project" value="TreeGrafter"/>
</dbReference>
<proteinExistence type="predicted"/>
<evidence type="ECO:0000313" key="7">
    <source>
        <dbReference type="Proteomes" id="UP000092993"/>
    </source>
</evidence>
<evidence type="ECO:0000256" key="1">
    <source>
        <dbReference type="ARBA" id="ARBA00004141"/>
    </source>
</evidence>
<dbReference type="PANTHER" id="PTHR23502">
    <property type="entry name" value="MAJOR FACILITATOR SUPERFAMILY"/>
    <property type="match status" value="1"/>
</dbReference>
<dbReference type="OrthoDB" id="2790797at2759"/>
<evidence type="ECO:0000256" key="3">
    <source>
        <dbReference type="ARBA" id="ARBA00022989"/>
    </source>
</evidence>
<evidence type="ECO:0000313" key="6">
    <source>
        <dbReference type="EMBL" id="OBZ77900.1"/>
    </source>
</evidence>
<evidence type="ECO:0008006" key="8">
    <source>
        <dbReference type="Google" id="ProtNLM"/>
    </source>
</evidence>
<protein>
    <recommendedName>
        <fullName evidence="8">Major facilitator superfamily (MFS) profile domain-containing protein</fullName>
    </recommendedName>
</protein>
<gene>
    <name evidence="6" type="ORF">A0H81_02050</name>
</gene>
<dbReference type="AlphaFoldDB" id="A0A1C7MM18"/>
<feature type="transmembrane region" description="Helical" evidence="5">
    <location>
        <begin position="201"/>
        <end position="220"/>
    </location>
</feature>
<feature type="transmembrane region" description="Helical" evidence="5">
    <location>
        <begin position="61"/>
        <end position="86"/>
    </location>
</feature>
<accession>A0A1C7MM18</accession>
<feature type="transmembrane region" description="Helical" evidence="5">
    <location>
        <begin position="107"/>
        <end position="128"/>
    </location>
</feature>
<feature type="transmembrane region" description="Helical" evidence="5">
    <location>
        <begin position="20"/>
        <end position="41"/>
    </location>
</feature>
<name>A0A1C7MM18_GRIFR</name>
<feature type="transmembrane region" description="Helical" evidence="5">
    <location>
        <begin position="134"/>
        <end position="158"/>
    </location>
</feature>
<reference evidence="6 7" key="1">
    <citation type="submission" date="2016-03" db="EMBL/GenBank/DDBJ databases">
        <title>Whole genome sequencing of Grifola frondosa 9006-11.</title>
        <authorList>
            <person name="Min B."/>
            <person name="Park H."/>
            <person name="Kim J.-G."/>
            <person name="Cho H."/>
            <person name="Oh Y.-L."/>
            <person name="Kong W.-S."/>
            <person name="Choi I.-G."/>
        </authorList>
    </citation>
    <scope>NUCLEOTIDE SEQUENCE [LARGE SCALE GENOMIC DNA]</scope>
    <source>
        <strain evidence="6 7">9006-11</strain>
    </source>
</reference>
<comment type="caution">
    <text evidence="6">The sequence shown here is derived from an EMBL/GenBank/DDBJ whole genome shotgun (WGS) entry which is preliminary data.</text>
</comment>
<dbReference type="InterPro" id="IPR036259">
    <property type="entry name" value="MFS_trans_sf"/>
</dbReference>
<dbReference type="EMBL" id="LUGG01000002">
    <property type="protein sequence ID" value="OBZ77900.1"/>
    <property type="molecule type" value="Genomic_DNA"/>
</dbReference>
<comment type="subcellular location">
    <subcellularLocation>
        <location evidence="1">Membrane</location>
        <topology evidence="1">Multi-pass membrane protein</topology>
    </subcellularLocation>
</comment>
<dbReference type="GO" id="GO:0022857">
    <property type="term" value="F:transmembrane transporter activity"/>
    <property type="evidence" value="ECO:0007669"/>
    <property type="project" value="TreeGrafter"/>
</dbReference>
<evidence type="ECO:0000256" key="4">
    <source>
        <dbReference type="ARBA" id="ARBA00023136"/>
    </source>
</evidence>
<keyword evidence="7" id="KW-1185">Reference proteome</keyword>
<dbReference type="SUPFAM" id="SSF103473">
    <property type="entry name" value="MFS general substrate transporter"/>
    <property type="match status" value="1"/>
</dbReference>
<evidence type="ECO:0000256" key="5">
    <source>
        <dbReference type="SAM" id="Phobius"/>
    </source>
</evidence>
<keyword evidence="3 5" id="KW-1133">Transmembrane helix</keyword>
<dbReference type="OMA" id="YPEKATC"/>